<evidence type="ECO:0000259" key="11">
    <source>
        <dbReference type="PROSITE" id="PS51686"/>
    </source>
</evidence>
<dbReference type="InterPro" id="IPR049560">
    <property type="entry name" value="MeTrfase_RsmB-F_NOP2_cat"/>
</dbReference>
<comment type="caution">
    <text evidence="12">The sequence shown here is derived from an EMBL/GenBank/DDBJ whole genome shotgun (WGS) entry which is preliminary data.</text>
</comment>
<evidence type="ECO:0000256" key="4">
    <source>
        <dbReference type="ARBA" id="ARBA00022603"/>
    </source>
</evidence>
<dbReference type="Pfam" id="PF22458">
    <property type="entry name" value="RsmF-B_ferredox"/>
    <property type="match status" value="1"/>
</dbReference>
<dbReference type="AlphaFoldDB" id="A0A5J4X4M6"/>
<evidence type="ECO:0000313" key="12">
    <source>
        <dbReference type="EMBL" id="KAA6402257.1"/>
    </source>
</evidence>
<sequence>MTEVQARIQEILEILTNFKLLAKGKSRQSYLDELVNCISRFYGYNEFLARKILQIFSPAEAIQYIDAQEQQRPMTIRTNTLKTHRRELAQALINRGVNLDPLGSWTKVGLVIHRSDVPIGATPEYLAGHYMLQSASSFTPVIALDPKENETILDMCCAPGGKTAYIAALMKKTGVIVANDVNKERLKAHVANMHRMGIDNCVVTCEDGRKFPQIRTGFDRVLLDAPCTGTGVVSRDPSVKAKRTEADLRLCAHTQKELLLAAIDCANAGSSSGGIIVYSTCSVLVEENEAVVDYALQKRQVRIVPTGLDFGSNGLTKFQQYHFHPSVSNCKRYYPHTHNMDGFFVCKFVKISNQKSIKSNDEDSESQSQKSIKEKKSNENDKKKDKGNDTKKVKRKRSVKIEDEKPNTENSEEQYNSNINEEQSISNSNEEESNSDKQEKGKQITTIKKQHTKPKEKKAKKSQKRRKTE</sequence>
<feature type="compositionally biased region" description="Low complexity" evidence="10">
    <location>
        <begin position="416"/>
        <end position="428"/>
    </location>
</feature>
<comment type="subcellular location">
    <subcellularLocation>
        <location evidence="1">Nucleus</location>
        <location evidence="1">Nucleolus</location>
    </subcellularLocation>
</comment>
<feature type="domain" description="SAM-dependent MTase RsmB/NOP-type" evidence="11">
    <location>
        <begin position="64"/>
        <end position="351"/>
    </location>
</feature>
<feature type="compositionally biased region" description="Basic residues" evidence="10">
    <location>
        <begin position="448"/>
        <end position="469"/>
    </location>
</feature>
<dbReference type="EMBL" id="SNRW01000262">
    <property type="protein sequence ID" value="KAA6402257.1"/>
    <property type="molecule type" value="Genomic_DNA"/>
</dbReference>
<evidence type="ECO:0000256" key="3">
    <source>
        <dbReference type="ARBA" id="ARBA00022517"/>
    </source>
</evidence>
<evidence type="ECO:0000313" key="13">
    <source>
        <dbReference type="Proteomes" id="UP000324800"/>
    </source>
</evidence>
<comment type="similarity">
    <text evidence="2 9">Belongs to the class I-like SAM-binding methyltransferase superfamily. RsmB/NOP family.</text>
</comment>
<dbReference type="InterPro" id="IPR001678">
    <property type="entry name" value="MeTrfase_RsmB-F_NOP2_dom"/>
</dbReference>
<keyword evidence="7 9" id="KW-0694">RNA-binding</keyword>
<keyword evidence="8" id="KW-0539">Nucleus</keyword>
<dbReference type="PROSITE" id="PS01153">
    <property type="entry name" value="NOL1_NOP2_SUN"/>
    <property type="match status" value="1"/>
</dbReference>
<feature type="binding site" evidence="9">
    <location>
        <position position="180"/>
    </location>
    <ligand>
        <name>S-adenosyl-L-methionine</name>
        <dbReference type="ChEBI" id="CHEBI:59789"/>
    </ligand>
</feature>
<feature type="binding site" evidence="9">
    <location>
        <begin position="156"/>
        <end position="162"/>
    </location>
    <ligand>
        <name>S-adenosyl-L-methionine</name>
        <dbReference type="ChEBI" id="CHEBI:59789"/>
    </ligand>
</feature>
<evidence type="ECO:0000256" key="10">
    <source>
        <dbReference type="SAM" id="MobiDB-lite"/>
    </source>
</evidence>
<evidence type="ECO:0000256" key="7">
    <source>
        <dbReference type="ARBA" id="ARBA00022884"/>
    </source>
</evidence>
<evidence type="ECO:0000256" key="5">
    <source>
        <dbReference type="ARBA" id="ARBA00022679"/>
    </source>
</evidence>
<dbReference type="InterPro" id="IPR023267">
    <property type="entry name" value="RCMT"/>
</dbReference>
<dbReference type="SUPFAM" id="SSF53335">
    <property type="entry name" value="S-adenosyl-L-methionine-dependent methyltransferases"/>
    <property type="match status" value="1"/>
</dbReference>
<dbReference type="InterPro" id="IPR029063">
    <property type="entry name" value="SAM-dependent_MTases_sf"/>
</dbReference>
<dbReference type="InterPro" id="IPR023273">
    <property type="entry name" value="RCMT_NOP2"/>
</dbReference>
<dbReference type="OrthoDB" id="427002at2759"/>
<keyword evidence="6 9" id="KW-0949">S-adenosyl-L-methionine</keyword>
<evidence type="ECO:0000256" key="6">
    <source>
        <dbReference type="ARBA" id="ARBA00022691"/>
    </source>
</evidence>
<dbReference type="PRINTS" id="PR02008">
    <property type="entry name" value="RCMTFAMILY"/>
</dbReference>
<dbReference type="GO" id="GO:0003723">
    <property type="term" value="F:RNA binding"/>
    <property type="evidence" value="ECO:0007669"/>
    <property type="project" value="UniProtKB-UniRule"/>
</dbReference>
<dbReference type="InterPro" id="IPR011023">
    <property type="entry name" value="Nop2p"/>
</dbReference>
<dbReference type="Gene3D" id="3.40.50.150">
    <property type="entry name" value="Vaccinia Virus protein VP39"/>
    <property type="match status" value="1"/>
</dbReference>
<dbReference type="Pfam" id="PF01189">
    <property type="entry name" value="Methyltr_RsmB-F"/>
    <property type="match status" value="1"/>
</dbReference>
<dbReference type="PANTHER" id="PTHR22807">
    <property type="entry name" value="NOP2 YEAST -RELATED NOL1/NOP2/FMU SUN DOMAIN-CONTAINING"/>
    <property type="match status" value="1"/>
</dbReference>
<evidence type="ECO:0000256" key="2">
    <source>
        <dbReference type="ARBA" id="ARBA00007494"/>
    </source>
</evidence>
<evidence type="ECO:0000256" key="1">
    <source>
        <dbReference type="ARBA" id="ARBA00004604"/>
    </source>
</evidence>
<dbReference type="GO" id="GO:0005730">
    <property type="term" value="C:nucleolus"/>
    <property type="evidence" value="ECO:0007669"/>
    <property type="project" value="UniProtKB-SubCell"/>
</dbReference>
<gene>
    <name evidence="12" type="ORF">EZS28_002219</name>
</gene>
<feature type="binding site" evidence="9">
    <location>
        <position position="224"/>
    </location>
    <ligand>
        <name>S-adenosyl-L-methionine</name>
        <dbReference type="ChEBI" id="CHEBI:59789"/>
    </ligand>
</feature>
<organism evidence="12 13">
    <name type="scientific">Streblomastix strix</name>
    <dbReference type="NCBI Taxonomy" id="222440"/>
    <lineage>
        <taxon>Eukaryota</taxon>
        <taxon>Metamonada</taxon>
        <taxon>Preaxostyla</taxon>
        <taxon>Oxymonadida</taxon>
        <taxon>Streblomastigidae</taxon>
        <taxon>Streblomastix</taxon>
    </lineage>
</organism>
<dbReference type="GO" id="GO:0070475">
    <property type="term" value="P:rRNA base methylation"/>
    <property type="evidence" value="ECO:0007669"/>
    <property type="project" value="TreeGrafter"/>
</dbReference>
<dbReference type="Proteomes" id="UP000324800">
    <property type="component" value="Unassembled WGS sequence"/>
</dbReference>
<dbReference type="PROSITE" id="PS51686">
    <property type="entry name" value="SAM_MT_RSMB_NOP"/>
    <property type="match status" value="1"/>
</dbReference>
<keyword evidence="3" id="KW-0690">Ribosome biogenesis</keyword>
<dbReference type="PANTHER" id="PTHR22807:SF30">
    <property type="entry name" value="28S RRNA (CYTOSINE(4447)-C(5))-METHYLTRANSFERASE-RELATED"/>
    <property type="match status" value="1"/>
</dbReference>
<keyword evidence="5 9" id="KW-0808">Transferase</keyword>
<name>A0A5J4X4M6_9EUKA</name>
<dbReference type="InterPro" id="IPR054728">
    <property type="entry name" value="RsmB-like_ferredoxin"/>
</dbReference>
<evidence type="ECO:0000256" key="8">
    <source>
        <dbReference type="ARBA" id="ARBA00023242"/>
    </source>
</evidence>
<keyword evidence="4 9" id="KW-0489">Methyltransferase</keyword>
<protein>
    <submittedName>
        <fullName evidence="12">Putative ribosomal RNA methyltransferase nop2</fullName>
    </submittedName>
</protein>
<proteinExistence type="inferred from homology"/>
<evidence type="ECO:0000256" key="9">
    <source>
        <dbReference type="PROSITE-ProRule" id="PRU01023"/>
    </source>
</evidence>
<feature type="region of interest" description="Disordered" evidence="10">
    <location>
        <begin position="357"/>
        <end position="469"/>
    </location>
</feature>
<feature type="binding site" evidence="9">
    <location>
        <position position="207"/>
    </location>
    <ligand>
        <name>S-adenosyl-L-methionine</name>
        <dbReference type="ChEBI" id="CHEBI:59789"/>
    </ligand>
</feature>
<accession>A0A5J4X4M6</accession>
<feature type="active site" description="Nucleophile" evidence="9">
    <location>
        <position position="281"/>
    </location>
</feature>
<dbReference type="InterPro" id="IPR018314">
    <property type="entry name" value="RsmB/NOL1/NOP2-like_CS"/>
</dbReference>
<dbReference type="CDD" id="cd02440">
    <property type="entry name" value="AdoMet_MTases"/>
    <property type="match status" value="1"/>
</dbReference>
<dbReference type="NCBIfam" id="TIGR00446">
    <property type="entry name" value="nop2p"/>
    <property type="match status" value="1"/>
</dbReference>
<dbReference type="GO" id="GO:0000470">
    <property type="term" value="P:maturation of LSU-rRNA"/>
    <property type="evidence" value="ECO:0007669"/>
    <property type="project" value="TreeGrafter"/>
</dbReference>
<reference evidence="12 13" key="1">
    <citation type="submission" date="2019-03" db="EMBL/GenBank/DDBJ databases">
        <title>Single cell metagenomics reveals metabolic interactions within the superorganism composed of flagellate Streblomastix strix and complex community of Bacteroidetes bacteria on its surface.</title>
        <authorList>
            <person name="Treitli S.C."/>
            <person name="Kolisko M."/>
            <person name="Husnik F."/>
            <person name="Keeling P."/>
            <person name="Hampl V."/>
        </authorList>
    </citation>
    <scope>NUCLEOTIDE SEQUENCE [LARGE SCALE GENOMIC DNA]</scope>
    <source>
        <strain evidence="12">ST1C</strain>
    </source>
</reference>
<feature type="compositionally biased region" description="Basic and acidic residues" evidence="10">
    <location>
        <begin position="371"/>
        <end position="391"/>
    </location>
</feature>
<dbReference type="GO" id="GO:0009383">
    <property type="term" value="F:rRNA (cytosine-C5-)-methyltransferase activity"/>
    <property type="evidence" value="ECO:0007669"/>
    <property type="project" value="TreeGrafter"/>
</dbReference>
<dbReference type="Gene3D" id="3.30.70.1170">
    <property type="entry name" value="Sun protein, domain 3"/>
    <property type="match status" value="1"/>
</dbReference>
<dbReference type="FunFam" id="3.30.70.1170:FF:000001">
    <property type="entry name" value="Ribosomal RNA methyltransferase Nop2"/>
    <property type="match status" value="1"/>
</dbReference>
<dbReference type="PRINTS" id="PR02012">
    <property type="entry name" value="RCMTNOP2"/>
</dbReference>